<evidence type="ECO:0000256" key="1">
    <source>
        <dbReference type="ARBA" id="ARBA00004448"/>
    </source>
</evidence>
<dbReference type="WBParaSite" id="TMUE_2000006598.2">
    <property type="protein sequence ID" value="TMUE_2000006598.2"/>
    <property type="gene ID" value="WBGene00285460"/>
</dbReference>
<dbReference type="Pfam" id="PF00153">
    <property type="entry name" value="Mito_carr"/>
    <property type="match status" value="3"/>
</dbReference>
<evidence type="ECO:0000256" key="9">
    <source>
        <dbReference type="ARBA" id="ARBA00023136"/>
    </source>
</evidence>
<dbReference type="WBParaSite" id="TMUE_2000006598.1">
    <property type="protein sequence ID" value="TMUE_2000006598.1"/>
    <property type="gene ID" value="WBGene00285460"/>
</dbReference>
<comment type="similarity">
    <text evidence="2 11">Belongs to the mitochondrial carrier (TC 2.A.29) family.</text>
</comment>
<evidence type="ECO:0000313" key="13">
    <source>
        <dbReference type="Proteomes" id="UP000046395"/>
    </source>
</evidence>
<evidence type="ECO:0000256" key="11">
    <source>
        <dbReference type="RuleBase" id="RU000488"/>
    </source>
</evidence>
<dbReference type="AlphaFoldDB" id="A0A5S6QHD2"/>
<feature type="repeat" description="Solcar" evidence="10">
    <location>
        <begin position="86"/>
        <end position="168"/>
    </location>
</feature>
<dbReference type="GO" id="GO:0005743">
    <property type="term" value="C:mitochondrial inner membrane"/>
    <property type="evidence" value="ECO:0007669"/>
    <property type="project" value="UniProtKB-SubCell"/>
</dbReference>
<evidence type="ECO:0000256" key="6">
    <source>
        <dbReference type="ARBA" id="ARBA00022792"/>
    </source>
</evidence>
<proteinExistence type="inferred from homology"/>
<comment type="subcellular location">
    <subcellularLocation>
        <location evidence="1">Mitochondrion inner membrane</location>
        <topology evidence="1">Multi-pass membrane protein</topology>
    </subcellularLocation>
</comment>
<feature type="transmembrane region" description="Helical" evidence="12">
    <location>
        <begin position="233"/>
        <end position="255"/>
    </location>
</feature>
<organism evidence="13 14">
    <name type="scientific">Trichuris muris</name>
    <name type="common">Mouse whipworm</name>
    <dbReference type="NCBI Taxonomy" id="70415"/>
    <lineage>
        <taxon>Eukaryota</taxon>
        <taxon>Metazoa</taxon>
        <taxon>Ecdysozoa</taxon>
        <taxon>Nematoda</taxon>
        <taxon>Enoplea</taxon>
        <taxon>Dorylaimia</taxon>
        <taxon>Trichinellida</taxon>
        <taxon>Trichuridae</taxon>
        <taxon>Trichuris</taxon>
    </lineage>
</organism>
<feature type="transmembrane region" description="Helical" evidence="12">
    <location>
        <begin position="6"/>
        <end position="29"/>
    </location>
</feature>
<evidence type="ECO:0000313" key="14">
    <source>
        <dbReference type="WBParaSite" id="TMUE_2000006598.1"/>
    </source>
</evidence>
<dbReference type="FunFam" id="1.50.40.10:FF:000018">
    <property type="entry name" value="S-adenosylmethionine mitochondrial carrier protein-like"/>
    <property type="match status" value="1"/>
</dbReference>
<evidence type="ECO:0000256" key="10">
    <source>
        <dbReference type="PROSITE-ProRule" id="PRU00282"/>
    </source>
</evidence>
<keyword evidence="8" id="KW-0496">Mitochondrion</keyword>
<keyword evidence="9 10" id="KW-0472">Membrane</keyword>
<evidence type="ECO:0000256" key="8">
    <source>
        <dbReference type="ARBA" id="ARBA00023128"/>
    </source>
</evidence>
<feature type="repeat" description="Solcar" evidence="10">
    <location>
        <begin position="6"/>
        <end position="79"/>
    </location>
</feature>
<protein>
    <submittedName>
        <fullName evidence="14">S-adenosylmethionine mitochondrial carrier protein</fullName>
    </submittedName>
</protein>
<dbReference type="InterPro" id="IPR023395">
    <property type="entry name" value="MCP_dom_sf"/>
</dbReference>
<dbReference type="Gene3D" id="1.50.40.10">
    <property type="entry name" value="Mitochondrial carrier domain"/>
    <property type="match status" value="2"/>
</dbReference>
<dbReference type="GO" id="GO:0055085">
    <property type="term" value="P:transmembrane transport"/>
    <property type="evidence" value="ECO:0007669"/>
    <property type="project" value="InterPro"/>
</dbReference>
<dbReference type="PANTHER" id="PTHR45667">
    <property type="entry name" value="S-ADENOSYLMETHIONINE MITOCHONDRIAL CARRIER PROTEIN"/>
    <property type="match status" value="1"/>
</dbReference>
<accession>A0A5S6QHD2</accession>
<dbReference type="PRINTS" id="PR00926">
    <property type="entry name" value="MITOCARRIER"/>
</dbReference>
<dbReference type="SUPFAM" id="SSF103506">
    <property type="entry name" value="Mitochondrial carrier"/>
    <property type="match status" value="1"/>
</dbReference>
<name>A0A5S6QHD2_TRIMR</name>
<evidence type="ECO:0000256" key="3">
    <source>
        <dbReference type="ARBA" id="ARBA00022448"/>
    </source>
</evidence>
<evidence type="ECO:0000256" key="2">
    <source>
        <dbReference type="ARBA" id="ARBA00006375"/>
    </source>
</evidence>
<keyword evidence="7 12" id="KW-1133">Transmembrane helix</keyword>
<dbReference type="STRING" id="70415.A0A5S6QHD2"/>
<dbReference type="InterPro" id="IPR002067">
    <property type="entry name" value="MCP"/>
</dbReference>
<reference evidence="14" key="2">
    <citation type="submission" date="2019-12" db="UniProtKB">
        <authorList>
            <consortium name="WormBaseParasite"/>
        </authorList>
    </citation>
    <scope>IDENTIFICATION</scope>
</reference>
<dbReference type="InterPro" id="IPR018108">
    <property type="entry name" value="MCP_transmembrane"/>
</dbReference>
<keyword evidence="4 10" id="KW-0812">Transmembrane</keyword>
<dbReference type="Proteomes" id="UP000046395">
    <property type="component" value="Unassembled WGS sequence"/>
</dbReference>
<evidence type="ECO:0000256" key="7">
    <source>
        <dbReference type="ARBA" id="ARBA00022989"/>
    </source>
</evidence>
<keyword evidence="3 11" id="KW-0813">Transport</keyword>
<evidence type="ECO:0000256" key="12">
    <source>
        <dbReference type="SAM" id="Phobius"/>
    </source>
</evidence>
<keyword evidence="6" id="KW-0999">Mitochondrion inner membrane</keyword>
<evidence type="ECO:0000256" key="5">
    <source>
        <dbReference type="ARBA" id="ARBA00022737"/>
    </source>
</evidence>
<sequence length="335" mass="36146">MSSDEPGFLSSLFCGALAGLTVDLALYPLDTLKTRLQSSAGFTASGGLKSIYAGLPSIAVGSAPGSALFFLTYEFCKSNSLDWTPSQSVAHMLAASCGEAIACLVRVPTEVVKQRAQANAALSLRKVVAKLLANNGLFGLYRGYLATIVREIPFSCVQFPLWESLKYGWSRRQKKPVKAWQSATCGSLAGAVAGALTTPLDMAKTRVMLSNKIHGRSDGIISVLADAWRHQGFAALFAGVVPRVLWLAIGGFIFLGSYELAKSLFFPPSPVGHFGSYAREVRRLGVNSILEGLLNLHGSFPEKPSTFDDSIEAAKRLEERRKLWKAQSKYAFPES</sequence>
<keyword evidence="13" id="KW-1185">Reference proteome</keyword>
<feature type="repeat" description="Solcar" evidence="10">
    <location>
        <begin position="181"/>
        <end position="264"/>
    </location>
</feature>
<dbReference type="PROSITE" id="PS50920">
    <property type="entry name" value="SOLCAR"/>
    <property type="match status" value="3"/>
</dbReference>
<keyword evidence="5" id="KW-0677">Repeat</keyword>
<reference evidence="13" key="1">
    <citation type="submission" date="2014-03" db="EMBL/GenBank/DDBJ databases">
        <title>The whipworm genome and dual-species transcriptomics of an intimate host-pathogen interaction.</title>
        <authorList>
            <person name="Foth B.J."/>
            <person name="Tsai I.J."/>
            <person name="Reid A.J."/>
            <person name="Bancroft A.J."/>
            <person name="Nichol S."/>
            <person name="Tracey A."/>
            <person name="Holroyd N."/>
            <person name="Cotton J.A."/>
            <person name="Stanley E.J."/>
            <person name="Zarowiecki M."/>
            <person name="Liu J.Z."/>
            <person name="Huckvale T."/>
            <person name="Cooper P.J."/>
            <person name="Grencis R.K."/>
            <person name="Berriman M."/>
        </authorList>
    </citation>
    <scope>NUCLEOTIDE SEQUENCE [LARGE SCALE GENOMIC DNA]</scope>
    <source>
        <strain evidence="13">Edinburgh</strain>
    </source>
</reference>
<evidence type="ECO:0000256" key="4">
    <source>
        <dbReference type="ARBA" id="ARBA00022692"/>
    </source>
</evidence>